<feature type="transmembrane region" description="Helical" evidence="8">
    <location>
        <begin position="122"/>
        <end position="143"/>
    </location>
</feature>
<comment type="subcellular location">
    <subcellularLocation>
        <location evidence="1">Cell membrane</location>
        <topology evidence="1">Multi-pass membrane protein</topology>
    </subcellularLocation>
</comment>
<feature type="transmembrane region" description="Helical" evidence="8">
    <location>
        <begin position="45"/>
        <end position="63"/>
    </location>
</feature>
<dbReference type="RefSeq" id="WP_188526897.1">
    <property type="nucleotide sequence ID" value="NZ_BMGI01000002.1"/>
</dbReference>
<keyword evidence="3" id="KW-0813">Transport</keyword>
<feature type="transmembrane region" description="Helical" evidence="8">
    <location>
        <begin position="545"/>
        <end position="565"/>
    </location>
</feature>
<accession>A0ABQ1QK69</accession>
<keyword evidence="10" id="KW-1185">Reference proteome</keyword>
<evidence type="ECO:0000313" key="10">
    <source>
        <dbReference type="Proteomes" id="UP000617355"/>
    </source>
</evidence>
<evidence type="ECO:0000256" key="5">
    <source>
        <dbReference type="ARBA" id="ARBA00022692"/>
    </source>
</evidence>
<sequence>MSDTDNQGIPEPEGRADIIETDYEIGQDNLETKLGPFRIDIHNPVFAISGIAVILFVAIALIWPEGARDTFLSMRDFVKSQFDWFFLMSANLFVIFALLLIVSPWGSVRLGGTEATPDYSYIAWFSMLFAAGMGIGLMFFGVLEPVYYFGTPWGDQPLGGELGIVDGVVASEAAVAEARQRAMAATIFHWGLHPWAIYAIVALALALFSYNKGLPLTIRSAFYPILGERVWGAWGNAIDTIAAFATLFGLATSLGIGATQVASGLTEVFGSGEAADGTRNFLGFLWGNADSSSDSSLLLVLIIAFITAIALVSVLRGLDGGVKVLSEINMGFAALLLVFVFLVGPSLDIIGDFFKGLMGYARDIVPLSNPVGREDTGFLHGWTTFYWAWWISWSPFVGMFIARVSRGRTVREFLIAVLLVPSLVCVFWMATFGGTAISQVVEGATESGVFQTVIANYSPELSLFAMLGELPLASITSMLAVVLVVVFFVTSSDSGSLVIDTITAGGKVDAPVIQRVFWCIFEGAVAAVLLLGAAGTAGLDSLQAMVISTGLFFTVVLLVMCFSILKGLISEKRSH</sequence>
<dbReference type="Pfam" id="PF02028">
    <property type="entry name" value="BCCT"/>
    <property type="match status" value="1"/>
</dbReference>
<evidence type="ECO:0000256" key="2">
    <source>
        <dbReference type="ARBA" id="ARBA00005658"/>
    </source>
</evidence>
<keyword evidence="5 8" id="KW-0812">Transmembrane</keyword>
<proteinExistence type="inferred from homology"/>
<feature type="transmembrane region" description="Helical" evidence="8">
    <location>
        <begin position="84"/>
        <end position="102"/>
    </location>
</feature>
<feature type="transmembrane region" description="Helical" evidence="8">
    <location>
        <begin position="330"/>
        <end position="350"/>
    </location>
</feature>
<dbReference type="PANTHER" id="PTHR30047">
    <property type="entry name" value="HIGH-AFFINITY CHOLINE TRANSPORT PROTEIN-RELATED"/>
    <property type="match status" value="1"/>
</dbReference>
<gene>
    <name evidence="9" type="ORF">GCM10011358_13700</name>
</gene>
<feature type="transmembrane region" description="Helical" evidence="8">
    <location>
        <begin position="187"/>
        <end position="210"/>
    </location>
</feature>
<evidence type="ECO:0000256" key="6">
    <source>
        <dbReference type="ARBA" id="ARBA00022989"/>
    </source>
</evidence>
<dbReference type="EMBL" id="BMGI01000002">
    <property type="protein sequence ID" value="GGD30934.1"/>
    <property type="molecule type" value="Genomic_DNA"/>
</dbReference>
<comment type="similarity">
    <text evidence="2">Belongs to the BCCT transporter (TC 2.A.15) family.</text>
</comment>
<dbReference type="InterPro" id="IPR000060">
    <property type="entry name" value="BCCT_transptr"/>
</dbReference>
<comment type="caution">
    <text evidence="9">The sequence shown here is derived from an EMBL/GenBank/DDBJ whole genome shotgun (WGS) entry which is preliminary data.</text>
</comment>
<evidence type="ECO:0000256" key="4">
    <source>
        <dbReference type="ARBA" id="ARBA00022475"/>
    </source>
</evidence>
<feature type="transmembrane region" description="Helical" evidence="8">
    <location>
        <begin position="384"/>
        <end position="402"/>
    </location>
</feature>
<dbReference type="PANTHER" id="PTHR30047:SF7">
    <property type="entry name" value="HIGH-AFFINITY CHOLINE TRANSPORT PROTEIN"/>
    <property type="match status" value="1"/>
</dbReference>
<evidence type="ECO:0000313" key="9">
    <source>
        <dbReference type="EMBL" id="GGD30934.1"/>
    </source>
</evidence>
<feature type="transmembrane region" description="Helical" evidence="8">
    <location>
        <begin position="516"/>
        <end position="539"/>
    </location>
</feature>
<keyword evidence="6 8" id="KW-1133">Transmembrane helix</keyword>
<organism evidence="9 10">
    <name type="scientific">Sinisalibacter lacisalsi</name>
    <dbReference type="NCBI Taxonomy" id="1526570"/>
    <lineage>
        <taxon>Bacteria</taxon>
        <taxon>Pseudomonadati</taxon>
        <taxon>Pseudomonadota</taxon>
        <taxon>Alphaproteobacteria</taxon>
        <taxon>Rhodobacterales</taxon>
        <taxon>Roseobacteraceae</taxon>
        <taxon>Sinisalibacter</taxon>
    </lineage>
</organism>
<feature type="transmembrane region" description="Helical" evidence="8">
    <location>
        <begin position="414"/>
        <end position="441"/>
    </location>
</feature>
<keyword evidence="7 8" id="KW-0472">Membrane</keyword>
<evidence type="ECO:0000256" key="1">
    <source>
        <dbReference type="ARBA" id="ARBA00004651"/>
    </source>
</evidence>
<evidence type="ECO:0000256" key="8">
    <source>
        <dbReference type="SAM" id="Phobius"/>
    </source>
</evidence>
<evidence type="ECO:0000256" key="3">
    <source>
        <dbReference type="ARBA" id="ARBA00022448"/>
    </source>
</evidence>
<keyword evidence="4" id="KW-1003">Cell membrane</keyword>
<name>A0ABQ1QK69_9RHOB</name>
<feature type="transmembrane region" description="Helical" evidence="8">
    <location>
        <begin position="297"/>
        <end position="318"/>
    </location>
</feature>
<reference evidence="10" key="1">
    <citation type="journal article" date="2019" name="Int. J. Syst. Evol. Microbiol.">
        <title>The Global Catalogue of Microorganisms (GCM) 10K type strain sequencing project: providing services to taxonomists for standard genome sequencing and annotation.</title>
        <authorList>
            <consortium name="The Broad Institute Genomics Platform"/>
            <consortium name="The Broad Institute Genome Sequencing Center for Infectious Disease"/>
            <person name="Wu L."/>
            <person name="Ma J."/>
        </authorList>
    </citation>
    <scope>NUCLEOTIDE SEQUENCE [LARGE SCALE GENOMIC DNA]</scope>
    <source>
        <strain evidence="10">CGMCC 1.12922</strain>
    </source>
</reference>
<evidence type="ECO:0000256" key="7">
    <source>
        <dbReference type="ARBA" id="ARBA00023136"/>
    </source>
</evidence>
<feature type="transmembrane region" description="Helical" evidence="8">
    <location>
        <begin position="461"/>
        <end position="489"/>
    </location>
</feature>
<protein>
    <submittedName>
        <fullName evidence="9">BCCT family transporter</fullName>
    </submittedName>
</protein>
<dbReference type="Proteomes" id="UP000617355">
    <property type="component" value="Unassembled WGS sequence"/>
</dbReference>